<organism evidence="2 3">
    <name type="scientific">Helicobacter pullorum</name>
    <dbReference type="NCBI Taxonomy" id="35818"/>
    <lineage>
        <taxon>Bacteria</taxon>
        <taxon>Pseudomonadati</taxon>
        <taxon>Campylobacterota</taxon>
        <taxon>Epsilonproteobacteria</taxon>
        <taxon>Campylobacterales</taxon>
        <taxon>Helicobacteraceae</taxon>
        <taxon>Helicobacter</taxon>
    </lineage>
</organism>
<dbReference type="EMBL" id="JNOC01000056">
    <property type="protein sequence ID" value="KPH55161.1"/>
    <property type="molecule type" value="Genomic_DNA"/>
</dbReference>
<gene>
    <name evidence="2" type="ORF">HPU229334_10000</name>
</gene>
<proteinExistence type="predicted"/>
<comment type="caution">
    <text evidence="2">The sequence shown here is derived from an EMBL/GenBank/DDBJ whole genome shotgun (WGS) entry which is preliminary data.</text>
</comment>
<keyword evidence="1" id="KW-1133">Transmembrane helix</keyword>
<dbReference type="AlphaFoldDB" id="A0A0N0LSU8"/>
<sequence length="156" mass="18236">MSISRIIQSFLFSILLVFLLFCLFWTGIFANYINYYGIQEFFNPFFGNVFSAKLFFVFVVGFGIAFLVPVICKIARIVYLVALFFCFGLLFPFLGKNVGEFVLAKDKEVMIQGEKKEVYALYENRFYIVYLGDELNGEEDLAERKKKLIYYEKPES</sequence>
<keyword evidence="1" id="KW-0812">Transmembrane</keyword>
<evidence type="ECO:0000313" key="2">
    <source>
        <dbReference type="EMBL" id="KPH55161.1"/>
    </source>
</evidence>
<evidence type="ECO:0000313" key="3">
    <source>
        <dbReference type="Proteomes" id="UP000037997"/>
    </source>
</evidence>
<feature type="transmembrane region" description="Helical" evidence="1">
    <location>
        <begin position="77"/>
        <end position="95"/>
    </location>
</feature>
<evidence type="ECO:0000256" key="1">
    <source>
        <dbReference type="SAM" id="Phobius"/>
    </source>
</evidence>
<feature type="transmembrane region" description="Helical" evidence="1">
    <location>
        <begin position="45"/>
        <end position="70"/>
    </location>
</feature>
<protein>
    <submittedName>
        <fullName evidence="2">Uncharacterized protein</fullName>
    </submittedName>
</protein>
<dbReference type="PATRIC" id="fig|35818.11.peg.1978"/>
<dbReference type="Proteomes" id="UP000037997">
    <property type="component" value="Unassembled WGS sequence"/>
</dbReference>
<accession>A0A0N0LSU8</accession>
<reference evidence="2 3" key="1">
    <citation type="submission" date="2014-06" db="EMBL/GenBank/DDBJ databases">
        <title>Helicobacter pullorum isolates in fresh chicken meat - phenotypic and genotypic features.</title>
        <authorList>
            <person name="Borges V."/>
            <person name="Santos A."/>
            <person name="Correia C.B."/>
            <person name="Saraiva M."/>
            <person name="Menard A."/>
            <person name="Vieira L."/>
            <person name="Sampaio D.A."/>
            <person name="Gomes J.P."/>
            <person name="Oleastro M."/>
        </authorList>
    </citation>
    <scope>NUCLEOTIDE SEQUENCE [LARGE SCALE GENOMIC DNA]</scope>
    <source>
        <strain evidence="2 3">229334/12</strain>
    </source>
</reference>
<name>A0A0N0LSU8_9HELI</name>
<dbReference type="STRING" id="35818.HPU229336_04400"/>
<feature type="transmembrane region" description="Helical" evidence="1">
    <location>
        <begin position="12"/>
        <end position="33"/>
    </location>
</feature>
<keyword evidence="1" id="KW-0472">Membrane</keyword>